<reference evidence="7" key="3">
    <citation type="submission" date="2016-11" db="EMBL/GenBank/DDBJ databases">
        <authorList>
            <person name="Varghese N."/>
            <person name="Submissions S."/>
        </authorList>
    </citation>
    <scope>NUCLEOTIDE SEQUENCE [LARGE SCALE GENOMIC DNA]</scope>
    <source>
        <strain evidence="7">DX253</strain>
    </source>
</reference>
<feature type="region of interest" description="Disordered" evidence="1">
    <location>
        <begin position="1"/>
        <end position="20"/>
    </location>
</feature>
<dbReference type="InterPro" id="IPR055768">
    <property type="entry name" value="DUF7344"/>
</dbReference>
<dbReference type="AlphaFoldDB" id="E7QWA3"/>
<evidence type="ECO:0000313" key="6">
    <source>
        <dbReference type="Proteomes" id="UP000003751"/>
    </source>
</evidence>
<name>E7QWA3_HALPU</name>
<evidence type="ECO:0000256" key="2">
    <source>
        <dbReference type="SAM" id="Phobius"/>
    </source>
</evidence>
<protein>
    <recommendedName>
        <fullName evidence="3">DUF7344 domain-containing protein</fullName>
    </recommendedName>
</protein>
<reference evidence="5" key="2">
    <citation type="submission" date="2016-11" db="EMBL/GenBank/DDBJ databases">
        <authorList>
            <person name="Jaros S."/>
            <person name="Januszkiewicz K."/>
            <person name="Wedrychowicz H."/>
        </authorList>
    </citation>
    <scope>NUCLEOTIDE SEQUENCE [LARGE SCALE GENOMIC DNA]</scope>
    <source>
        <strain evidence="5">DX253</strain>
    </source>
</reference>
<keyword evidence="2" id="KW-1133">Transmembrane helix</keyword>
<sequence>MSATTQTLSEAPSLPNEDEPVTLTKDKIFHILQTQRRRHALRYLKKHDTPVEMRDLAEQVAAWENDTTVQALASDERQRVYIALYQSHLPKLDEEGIIEYNKSRGIVERGQLADEFDPYLEPTEDTDADTDVSETDIDIESEDDRWFSYYRWATALSAGTFAAAWLNAPLISAASTNALGAFVVGLYAMISAMQFILR</sequence>
<organism evidence="4 6">
    <name type="scientific">Haladaptatus paucihalophilus DX253</name>
    <dbReference type="NCBI Taxonomy" id="797209"/>
    <lineage>
        <taxon>Archaea</taxon>
        <taxon>Methanobacteriati</taxon>
        <taxon>Methanobacteriota</taxon>
        <taxon>Stenosarchaea group</taxon>
        <taxon>Halobacteria</taxon>
        <taxon>Halobacteriales</taxon>
        <taxon>Haladaptataceae</taxon>
        <taxon>Haladaptatus</taxon>
    </lineage>
</organism>
<evidence type="ECO:0000313" key="5">
    <source>
        <dbReference type="EMBL" id="SHL66440.1"/>
    </source>
</evidence>
<gene>
    <name evidence="5" type="ORF">SAMN05444342_4363</name>
    <name evidence="4" type="ORF">ZOD2009_15456</name>
</gene>
<keyword evidence="7" id="KW-1185">Reference proteome</keyword>
<feature type="transmembrane region" description="Helical" evidence="2">
    <location>
        <begin position="178"/>
        <end position="197"/>
    </location>
</feature>
<proteinExistence type="predicted"/>
<feature type="transmembrane region" description="Helical" evidence="2">
    <location>
        <begin position="149"/>
        <end position="166"/>
    </location>
</feature>
<accession>E7QWA3</accession>
<dbReference type="Proteomes" id="UP000003751">
    <property type="component" value="Unassembled WGS sequence"/>
</dbReference>
<feature type="compositionally biased region" description="Polar residues" evidence="1">
    <location>
        <begin position="1"/>
        <end position="10"/>
    </location>
</feature>
<evidence type="ECO:0000313" key="7">
    <source>
        <dbReference type="Proteomes" id="UP000184203"/>
    </source>
</evidence>
<evidence type="ECO:0000313" key="4">
    <source>
        <dbReference type="EMBL" id="EFW91237.1"/>
    </source>
</evidence>
<dbReference type="eggNOG" id="arCOG03828">
    <property type="taxonomic scope" value="Archaea"/>
</dbReference>
<keyword evidence="2" id="KW-0812">Transmembrane</keyword>
<dbReference type="EMBL" id="FRAN01000010">
    <property type="protein sequence ID" value="SHL66440.1"/>
    <property type="molecule type" value="Genomic_DNA"/>
</dbReference>
<dbReference type="OrthoDB" id="331021at2157"/>
<evidence type="ECO:0000259" key="3">
    <source>
        <dbReference type="Pfam" id="PF24035"/>
    </source>
</evidence>
<evidence type="ECO:0000256" key="1">
    <source>
        <dbReference type="SAM" id="MobiDB-lite"/>
    </source>
</evidence>
<dbReference type="STRING" id="797209.GCA_000376445_04405"/>
<dbReference type="RefSeq" id="WP_007981256.1">
    <property type="nucleotide sequence ID" value="NZ_AEMG01000016.1"/>
</dbReference>
<dbReference type="Proteomes" id="UP000184203">
    <property type="component" value="Unassembled WGS sequence"/>
</dbReference>
<dbReference type="PATRIC" id="fig|797209.4.peg.3054"/>
<reference evidence="4 6" key="1">
    <citation type="journal article" date="2014" name="ISME J.">
        <title>Trehalose/2-sulfotrehalose biosynthesis and glycine-betaine uptake are widely spread mechanisms for osmoadaptation in the Halobacteriales.</title>
        <authorList>
            <person name="Youssef N.H."/>
            <person name="Savage-Ashlock K.N."/>
            <person name="McCully A.L."/>
            <person name="Luedtke B."/>
            <person name="Shaw E.I."/>
            <person name="Hoff W.D."/>
            <person name="Elshahed M.S."/>
        </authorList>
    </citation>
    <scope>NUCLEOTIDE SEQUENCE [LARGE SCALE GENOMIC DNA]</scope>
    <source>
        <strain evidence="4 6">DX253</strain>
    </source>
</reference>
<feature type="domain" description="DUF7344" evidence="3">
    <location>
        <begin position="29"/>
        <end position="108"/>
    </location>
</feature>
<dbReference type="EMBL" id="AEMG01000016">
    <property type="protein sequence ID" value="EFW91237.1"/>
    <property type="molecule type" value="Genomic_DNA"/>
</dbReference>
<keyword evidence="2" id="KW-0472">Membrane</keyword>
<dbReference type="Pfam" id="PF24035">
    <property type="entry name" value="DUF7344"/>
    <property type="match status" value="1"/>
</dbReference>